<dbReference type="Pfam" id="PF00356">
    <property type="entry name" value="LacI"/>
    <property type="match status" value="1"/>
</dbReference>
<sequence>MTPLSADAPQPARAATIYEVAQLAGVSHQTVSRYMADRSKLKASTSEKVARAMAELNYTPNLTARSLRTKSTYRLLALVPGAFPYFPSRMVEGAAASARAAGYQLDVVALEGTGPERTARLRSILDGGPFAGALSFVPLAGADLLQAQERIPVVVAGDYDDRMRGQGRISDGSAARAIIAHLAGLGHRRIAHIAGPQEWPSARNRLAVYRQAVSEAGVEDGGAIETGWSSASGYQAARTLMADSSITAIFAANDHLAIGAMRALHDLGFSVPGDVSVVGWDDHPEAAFLVPSLTTVHMDLEAEGSRGMLQLLAALTPDAPAVPEPGPAGMRLVLRESSGPAPTAPRETRLEL</sequence>
<dbReference type="EC" id="5.1.1.1" evidence="5"/>
<gene>
    <name evidence="5" type="ORF">ARTSIC4J27_57</name>
</gene>
<dbReference type="GO" id="GO:0000976">
    <property type="term" value="F:transcription cis-regulatory region binding"/>
    <property type="evidence" value="ECO:0007669"/>
    <property type="project" value="TreeGrafter"/>
</dbReference>
<dbReference type="InterPro" id="IPR028082">
    <property type="entry name" value="Peripla_BP_I"/>
</dbReference>
<dbReference type="STRING" id="861266.ARTSIC4J27_57"/>
<dbReference type="SUPFAM" id="SSF47413">
    <property type="entry name" value="lambda repressor-like DNA-binding domains"/>
    <property type="match status" value="1"/>
</dbReference>
<dbReference type="Gene3D" id="3.40.50.2300">
    <property type="match status" value="2"/>
</dbReference>
<dbReference type="CDD" id="cd01392">
    <property type="entry name" value="HTH_LacI"/>
    <property type="match status" value="1"/>
</dbReference>
<proteinExistence type="predicted"/>
<keyword evidence="6" id="KW-1185">Reference proteome</keyword>
<dbReference type="CDD" id="cd01574">
    <property type="entry name" value="PBP1_LacI"/>
    <property type="match status" value="1"/>
</dbReference>
<dbReference type="OrthoDB" id="9785139at2"/>
<dbReference type="RefSeq" id="WP_050053223.1">
    <property type="nucleotide sequence ID" value="NZ_CAQI01000024.1"/>
</dbReference>
<feature type="domain" description="HTH lacI-type" evidence="4">
    <location>
        <begin position="15"/>
        <end position="69"/>
    </location>
</feature>
<dbReference type="Gene3D" id="1.10.260.40">
    <property type="entry name" value="lambda repressor-like DNA-binding domains"/>
    <property type="match status" value="1"/>
</dbReference>
<evidence type="ECO:0000313" key="5">
    <source>
        <dbReference type="EMBL" id="CCQ44134.1"/>
    </source>
</evidence>
<reference evidence="6" key="1">
    <citation type="journal article" date="2014" name="Genome Announc.">
        <title>Genome Sequence of Arthrobacter siccitolerans 4J27, a Xeroprotectant-Producing Desiccation-Tolerant Microorganism.</title>
        <authorList>
            <person name="Manzanera M."/>
            <person name="Santa-Cruz-Calvo L."/>
            <person name="Vilchez J.I."/>
            <person name="Garcia-Fontana C."/>
            <person name="Silva-Castro G.A."/>
            <person name="Calvo C."/>
            <person name="Gonzalez-Lopez J."/>
        </authorList>
    </citation>
    <scope>NUCLEOTIDE SEQUENCE [LARGE SCALE GENOMIC DNA]</scope>
    <source>
        <strain evidence="6">4J27</strain>
    </source>
</reference>
<dbReference type="AlphaFoldDB" id="A0A024GXB4"/>
<evidence type="ECO:0000256" key="3">
    <source>
        <dbReference type="ARBA" id="ARBA00023163"/>
    </source>
</evidence>
<evidence type="ECO:0000256" key="2">
    <source>
        <dbReference type="ARBA" id="ARBA00023125"/>
    </source>
</evidence>
<keyword evidence="5" id="KW-0413">Isomerase</keyword>
<organism evidence="5 6">
    <name type="scientific">Pseudarthrobacter siccitolerans</name>
    <dbReference type="NCBI Taxonomy" id="861266"/>
    <lineage>
        <taxon>Bacteria</taxon>
        <taxon>Bacillati</taxon>
        <taxon>Actinomycetota</taxon>
        <taxon>Actinomycetes</taxon>
        <taxon>Micrococcales</taxon>
        <taxon>Micrococcaceae</taxon>
        <taxon>Pseudarthrobacter</taxon>
    </lineage>
</organism>
<dbReference type="SMART" id="SM00354">
    <property type="entry name" value="HTH_LACI"/>
    <property type="match status" value="1"/>
</dbReference>
<dbReference type="InterPro" id="IPR046335">
    <property type="entry name" value="LacI/GalR-like_sensor"/>
</dbReference>
<dbReference type="Proteomes" id="UP000035722">
    <property type="component" value="Unassembled WGS sequence"/>
</dbReference>
<dbReference type="PROSITE" id="PS50932">
    <property type="entry name" value="HTH_LACI_2"/>
    <property type="match status" value="1"/>
</dbReference>
<dbReference type="InterPro" id="IPR010982">
    <property type="entry name" value="Lambda_DNA-bd_dom_sf"/>
</dbReference>
<evidence type="ECO:0000259" key="4">
    <source>
        <dbReference type="PROSITE" id="PS50932"/>
    </source>
</evidence>
<dbReference type="GO" id="GO:0003700">
    <property type="term" value="F:DNA-binding transcription factor activity"/>
    <property type="evidence" value="ECO:0007669"/>
    <property type="project" value="TreeGrafter"/>
</dbReference>
<evidence type="ECO:0000313" key="6">
    <source>
        <dbReference type="Proteomes" id="UP000035722"/>
    </source>
</evidence>
<comment type="caution">
    <text evidence="5">The sequence shown here is derived from an EMBL/GenBank/DDBJ whole genome shotgun (WGS) entry which is preliminary data.</text>
</comment>
<dbReference type="GO" id="GO:0008784">
    <property type="term" value="F:alanine racemase activity"/>
    <property type="evidence" value="ECO:0007669"/>
    <property type="project" value="UniProtKB-EC"/>
</dbReference>
<keyword evidence="3" id="KW-0804">Transcription</keyword>
<protein>
    <submittedName>
        <fullName evidence="5">Bacterial regulatory s, lacI family protein</fullName>
        <ecNumber evidence="5">5.1.1.1</ecNumber>
    </submittedName>
</protein>
<dbReference type="EMBL" id="CAQI01000024">
    <property type="protein sequence ID" value="CCQ44134.1"/>
    <property type="molecule type" value="Genomic_DNA"/>
</dbReference>
<dbReference type="Pfam" id="PF13377">
    <property type="entry name" value="Peripla_BP_3"/>
    <property type="match status" value="1"/>
</dbReference>
<keyword evidence="1" id="KW-0805">Transcription regulation</keyword>
<dbReference type="InterPro" id="IPR000843">
    <property type="entry name" value="HTH_LacI"/>
</dbReference>
<dbReference type="PANTHER" id="PTHR30146:SF109">
    <property type="entry name" value="HTH-TYPE TRANSCRIPTIONAL REGULATOR GALS"/>
    <property type="match status" value="1"/>
</dbReference>
<keyword evidence="2" id="KW-0238">DNA-binding</keyword>
<name>A0A024GXB4_9MICC</name>
<evidence type="ECO:0000256" key="1">
    <source>
        <dbReference type="ARBA" id="ARBA00023015"/>
    </source>
</evidence>
<dbReference type="SUPFAM" id="SSF53822">
    <property type="entry name" value="Periplasmic binding protein-like I"/>
    <property type="match status" value="1"/>
</dbReference>
<dbReference type="PANTHER" id="PTHR30146">
    <property type="entry name" value="LACI-RELATED TRANSCRIPTIONAL REPRESSOR"/>
    <property type="match status" value="1"/>
</dbReference>
<accession>A0A024GXB4</accession>
<dbReference type="PROSITE" id="PS00356">
    <property type="entry name" value="HTH_LACI_1"/>
    <property type="match status" value="1"/>
</dbReference>